<reference evidence="1" key="1">
    <citation type="submission" date="2020-10" db="EMBL/GenBank/DDBJ databases">
        <authorList>
            <person name="Gilroy R."/>
        </authorList>
    </citation>
    <scope>NUCLEOTIDE SEQUENCE</scope>
    <source>
        <strain evidence="1">ChiGjej1B1-2707</strain>
    </source>
</reference>
<dbReference type="AlphaFoldDB" id="A0A9D1A1Y2"/>
<organism evidence="1 2">
    <name type="scientific">Candidatus Aveggerthella stercoripullorum</name>
    <dbReference type="NCBI Taxonomy" id="2840688"/>
    <lineage>
        <taxon>Bacteria</taxon>
        <taxon>Bacillati</taxon>
        <taxon>Actinomycetota</taxon>
        <taxon>Coriobacteriia</taxon>
        <taxon>Eggerthellales</taxon>
        <taxon>Eggerthellaceae</taxon>
        <taxon>Eggerthellaceae incertae sedis</taxon>
        <taxon>Candidatus Aveggerthella</taxon>
    </lineage>
</organism>
<proteinExistence type="predicted"/>
<evidence type="ECO:0000313" key="2">
    <source>
        <dbReference type="Proteomes" id="UP000824261"/>
    </source>
</evidence>
<accession>A0A9D1A1Y2</accession>
<dbReference type="InterPro" id="IPR010179">
    <property type="entry name" value="CRISPR-assoc_prot_Cse3"/>
</dbReference>
<gene>
    <name evidence="1" type="primary">cas6e</name>
    <name evidence="1" type="ORF">IAA69_04845</name>
</gene>
<dbReference type="Proteomes" id="UP000824261">
    <property type="component" value="Unassembled WGS sequence"/>
</dbReference>
<dbReference type="SMART" id="SM01101">
    <property type="entry name" value="CRISPR_assoc"/>
    <property type="match status" value="1"/>
</dbReference>
<dbReference type="NCBIfam" id="TIGR01907">
    <property type="entry name" value="casE_Cse3"/>
    <property type="match status" value="1"/>
</dbReference>
<protein>
    <submittedName>
        <fullName evidence="1">Type I-E CRISPR-associated protein Cas6/Cse3/CasE</fullName>
    </submittedName>
</protein>
<reference evidence="1" key="2">
    <citation type="journal article" date="2021" name="PeerJ">
        <title>Extensive microbial diversity within the chicken gut microbiome revealed by metagenomics and culture.</title>
        <authorList>
            <person name="Gilroy R."/>
            <person name="Ravi A."/>
            <person name="Getino M."/>
            <person name="Pursley I."/>
            <person name="Horton D.L."/>
            <person name="Alikhan N.F."/>
            <person name="Baker D."/>
            <person name="Gharbi K."/>
            <person name="Hall N."/>
            <person name="Watson M."/>
            <person name="Adriaenssens E.M."/>
            <person name="Foster-Nyarko E."/>
            <person name="Jarju S."/>
            <person name="Secka A."/>
            <person name="Antonio M."/>
            <person name="Oren A."/>
            <person name="Chaudhuri R.R."/>
            <person name="La Ragione R."/>
            <person name="Hildebrand F."/>
            <person name="Pallen M.J."/>
        </authorList>
    </citation>
    <scope>NUCLEOTIDE SEQUENCE</scope>
    <source>
        <strain evidence="1">ChiGjej1B1-2707</strain>
    </source>
</reference>
<dbReference type="CDD" id="cd09727">
    <property type="entry name" value="Cas6_I-E"/>
    <property type="match status" value="1"/>
</dbReference>
<dbReference type="Pfam" id="PF08798">
    <property type="entry name" value="CRISPR_assoc"/>
    <property type="match status" value="1"/>
</dbReference>
<evidence type="ECO:0000313" key="1">
    <source>
        <dbReference type="EMBL" id="HIR01573.1"/>
    </source>
</evidence>
<dbReference type="SUPFAM" id="SSF117987">
    <property type="entry name" value="CRISPR-associated protein"/>
    <property type="match status" value="2"/>
</dbReference>
<comment type="caution">
    <text evidence="1">The sequence shown here is derived from an EMBL/GenBank/DDBJ whole genome shotgun (WGS) entry which is preliminary data.</text>
</comment>
<name>A0A9D1A1Y2_9ACTN</name>
<sequence>MYLSKMDLNMARLETLRLVGSPYRMHALVEHAFPPHIARTCEQGRILWRVDASPTKDAAVLCILSPERPDLIHAVEQAGWPLYPHWETKDYRPLLDKIAKGQVWQFRLKANPVRTVLVDKGRRENQKVIGTVQGHVTEAHQRQWLLDRSGSHGFRVLGSKGDAPDVSVSHRSRERFLRDGKTVTLVTAQFDGILEVTDAVAFKHALGFGIGRAKGFGCGLLTIAPACSE</sequence>
<dbReference type="EMBL" id="DVGB01000059">
    <property type="protein sequence ID" value="HIR01573.1"/>
    <property type="molecule type" value="Genomic_DNA"/>
</dbReference>
<dbReference type="Gene3D" id="3.30.70.1210">
    <property type="entry name" value="Crispr-associated protein, domain 2"/>
    <property type="match status" value="1"/>
</dbReference>
<dbReference type="Gene3D" id="3.30.70.1200">
    <property type="entry name" value="Crispr-associated protein, domain 1"/>
    <property type="match status" value="1"/>
</dbReference>